<dbReference type="InterPro" id="IPR050815">
    <property type="entry name" value="TF_fung"/>
</dbReference>
<protein>
    <recommendedName>
        <fullName evidence="6">Xylanolytic transcriptional activator regulatory domain-containing protein</fullName>
    </recommendedName>
</protein>
<dbReference type="InterPro" id="IPR007219">
    <property type="entry name" value="XnlR_reg_dom"/>
</dbReference>
<dbReference type="CDD" id="cd12148">
    <property type="entry name" value="fungal_TF_MHR"/>
    <property type="match status" value="1"/>
</dbReference>
<evidence type="ECO:0000259" key="6">
    <source>
        <dbReference type="SMART" id="SM00906"/>
    </source>
</evidence>
<dbReference type="GO" id="GO:0003677">
    <property type="term" value="F:DNA binding"/>
    <property type="evidence" value="ECO:0007669"/>
    <property type="project" value="InterPro"/>
</dbReference>
<name>A0A7H8QQW2_TALRU</name>
<proteinExistence type="predicted"/>
<organism evidence="7 8">
    <name type="scientific">Talaromyces rugulosus</name>
    <name type="common">Penicillium rugulosum</name>
    <dbReference type="NCBI Taxonomy" id="121627"/>
    <lineage>
        <taxon>Eukaryota</taxon>
        <taxon>Fungi</taxon>
        <taxon>Dikarya</taxon>
        <taxon>Ascomycota</taxon>
        <taxon>Pezizomycotina</taxon>
        <taxon>Eurotiomycetes</taxon>
        <taxon>Eurotiomycetidae</taxon>
        <taxon>Eurotiales</taxon>
        <taxon>Trichocomaceae</taxon>
        <taxon>Talaromyces</taxon>
        <taxon>Talaromyces sect. Islandici</taxon>
    </lineage>
</organism>
<dbReference type="KEGG" id="trg:TRUGW13939_02627"/>
<dbReference type="GO" id="GO:0000981">
    <property type="term" value="F:DNA-binding transcription factor activity, RNA polymerase II-specific"/>
    <property type="evidence" value="ECO:0007669"/>
    <property type="project" value="InterPro"/>
</dbReference>
<keyword evidence="4" id="KW-0804">Transcription</keyword>
<evidence type="ECO:0000256" key="3">
    <source>
        <dbReference type="ARBA" id="ARBA00023015"/>
    </source>
</evidence>
<keyword evidence="5" id="KW-0539">Nucleus</keyword>
<dbReference type="PANTHER" id="PTHR47338:SF16">
    <property type="entry name" value="TRANSCRIPTION FACTOR, PUTATIVE (AFU_ORTHOLOGUE AFUA_2G09360)-RELATED"/>
    <property type="match status" value="1"/>
</dbReference>
<dbReference type="GeneID" id="55990134"/>
<keyword evidence="8" id="KW-1185">Reference proteome</keyword>
<comment type="subcellular location">
    <subcellularLocation>
        <location evidence="1">Nucleus</location>
    </subcellularLocation>
</comment>
<dbReference type="PANTHER" id="PTHR47338">
    <property type="entry name" value="ZN(II)2CYS6 TRANSCRIPTION FACTOR (EUROFUNG)-RELATED"/>
    <property type="match status" value="1"/>
</dbReference>
<dbReference type="OrthoDB" id="1924787at2759"/>
<evidence type="ECO:0000256" key="1">
    <source>
        <dbReference type="ARBA" id="ARBA00004123"/>
    </source>
</evidence>
<sequence>CIAPDSSGALKSLADFSDVDVGLRDHLVDLYLKLIHDKPHTLFHPPTLKNQAREGSLPKTILYGVMALAARFSHDSRTRKRTKEFFNYAKEAFKMNLLDISLENIQASVLVGNLCGAEGEPEQESLFFGIAFRLAQIIHLPSGNLNEGAILREVKLRTWWSLYMIDQWSSAGLGVPKQLTDDDCNPLPMVELKFWEPTPDVSPSDPTEKPGLWGYMIMLAKIFGRIQNLHQRLANETLNEQEAEYITKGLSSNLECFMEVLPAEHHFSLTNLRLHAAQGLGRAFVALHLGYHHYATLLYFPYLDHQLKEISNQKLYAGRCKYHAAAFSDLLKLSHEEEECEAVYVIVAHMTVVSSAALLHTLLFGEYPELPDTRSRLSDNFATLLKLKEYWPAVEMMIERLFTFQKVCMRSMEQIYTVDKWIVKFLLQHAFPMEESTAPSHSLSERGKFADDALSMLR</sequence>
<dbReference type="Pfam" id="PF04082">
    <property type="entry name" value="Fungal_trans"/>
    <property type="match status" value="1"/>
</dbReference>
<dbReference type="RefSeq" id="XP_035341711.1">
    <property type="nucleotide sequence ID" value="XM_035485818.1"/>
</dbReference>
<dbReference type="GO" id="GO:0008270">
    <property type="term" value="F:zinc ion binding"/>
    <property type="evidence" value="ECO:0007669"/>
    <property type="project" value="InterPro"/>
</dbReference>
<dbReference type="AlphaFoldDB" id="A0A7H8QQW2"/>
<evidence type="ECO:0000256" key="4">
    <source>
        <dbReference type="ARBA" id="ARBA00023163"/>
    </source>
</evidence>
<evidence type="ECO:0000313" key="7">
    <source>
        <dbReference type="EMBL" id="QKX55533.1"/>
    </source>
</evidence>
<evidence type="ECO:0000256" key="5">
    <source>
        <dbReference type="ARBA" id="ARBA00023242"/>
    </source>
</evidence>
<feature type="domain" description="Xylanolytic transcriptional activator regulatory" evidence="6">
    <location>
        <begin position="124"/>
        <end position="194"/>
    </location>
</feature>
<dbReference type="Proteomes" id="UP000509510">
    <property type="component" value="Chromosome II"/>
</dbReference>
<dbReference type="EMBL" id="CP055899">
    <property type="protein sequence ID" value="QKX55533.1"/>
    <property type="molecule type" value="Genomic_DNA"/>
</dbReference>
<gene>
    <name evidence="7" type="ORF">TRUGW13939_02627</name>
</gene>
<feature type="non-terminal residue" evidence="7">
    <location>
        <position position="1"/>
    </location>
</feature>
<accession>A0A7H8QQW2</accession>
<dbReference type="GO" id="GO:0006351">
    <property type="term" value="P:DNA-templated transcription"/>
    <property type="evidence" value="ECO:0007669"/>
    <property type="project" value="InterPro"/>
</dbReference>
<dbReference type="SMART" id="SM00906">
    <property type="entry name" value="Fungal_trans"/>
    <property type="match status" value="1"/>
</dbReference>
<reference evidence="8" key="1">
    <citation type="submission" date="2020-06" db="EMBL/GenBank/DDBJ databases">
        <title>A chromosome-scale genome assembly of Talaromyces rugulosus W13939.</title>
        <authorList>
            <person name="Wang B."/>
            <person name="Guo L."/>
            <person name="Ye K."/>
            <person name="Wang L."/>
        </authorList>
    </citation>
    <scope>NUCLEOTIDE SEQUENCE [LARGE SCALE GENOMIC DNA]</scope>
    <source>
        <strain evidence="8">W13939</strain>
    </source>
</reference>
<evidence type="ECO:0000256" key="2">
    <source>
        <dbReference type="ARBA" id="ARBA00022723"/>
    </source>
</evidence>
<keyword evidence="2" id="KW-0479">Metal-binding</keyword>
<keyword evidence="3" id="KW-0805">Transcription regulation</keyword>
<dbReference type="GO" id="GO:0005634">
    <property type="term" value="C:nucleus"/>
    <property type="evidence" value="ECO:0007669"/>
    <property type="project" value="UniProtKB-SubCell"/>
</dbReference>
<evidence type="ECO:0000313" key="8">
    <source>
        <dbReference type="Proteomes" id="UP000509510"/>
    </source>
</evidence>